<feature type="transmembrane region" description="Helical" evidence="8">
    <location>
        <begin position="12"/>
        <end position="34"/>
    </location>
</feature>
<feature type="transmembrane region" description="Helical" evidence="8">
    <location>
        <begin position="270"/>
        <end position="293"/>
    </location>
</feature>
<keyword evidence="5 8" id="KW-0812">Transmembrane</keyword>
<comment type="similarity">
    <text evidence="2">Belongs to the major facilitator superfamily.</text>
</comment>
<evidence type="ECO:0000256" key="2">
    <source>
        <dbReference type="ARBA" id="ARBA00008335"/>
    </source>
</evidence>
<reference evidence="10 11" key="1">
    <citation type="submission" date="2019-03" db="EMBL/GenBank/DDBJ databases">
        <title>Genomic Encyclopedia of Type Strains, Phase IV (KMG-IV): sequencing the most valuable type-strain genomes for metagenomic binning, comparative biology and taxonomic classification.</title>
        <authorList>
            <person name="Goeker M."/>
        </authorList>
    </citation>
    <scope>NUCLEOTIDE SEQUENCE [LARGE SCALE GENOMIC DNA]</scope>
    <source>
        <strain evidence="10 11">DSM 10053</strain>
    </source>
</reference>
<evidence type="ECO:0000256" key="3">
    <source>
        <dbReference type="ARBA" id="ARBA00022448"/>
    </source>
</evidence>
<feature type="transmembrane region" description="Helical" evidence="8">
    <location>
        <begin position="243"/>
        <end position="263"/>
    </location>
</feature>
<dbReference type="SUPFAM" id="SSF103473">
    <property type="entry name" value="MFS general substrate transporter"/>
    <property type="match status" value="1"/>
</dbReference>
<dbReference type="InterPro" id="IPR011701">
    <property type="entry name" value="MFS"/>
</dbReference>
<sequence>MIQKMQSSRFLLKLTIMMIGGFAFLQVYSIQAILPVLMEHFSASKVQAGLTVGVTVMAVAIISPVMGMFSDAVGRKSLIVICMLLIVFPTALLSISENITQIKLWRFLQGLFVPGVTVVTIAYISEEFPDRLASMLSLYVSGTVLGGFSGRFLIGYLHSIVGWQTGYLIFAGLMLIGVIWAALVLPASKNFVVSGNFRSSLHILRQHIQNPHVLTACALGACVLFSLVSIFTFINLHLADDPYYLSSANLANIFTVYLIGMLITPLTAKLIHNVGIANSLLLAIMSSIIGALITLCSPLWLIIVGLIIMSSGVFISQATTISHISQHVNQGRSLASGLYYMCYYTGGSIGAWVCGISYTYFGWSGVVFTVVLLQIVALNIVFFGIKLAKRTTP</sequence>
<feature type="transmembrane region" description="Helical" evidence="8">
    <location>
        <begin position="337"/>
        <end position="360"/>
    </location>
</feature>
<feature type="transmembrane region" description="Helical" evidence="8">
    <location>
        <begin position="136"/>
        <end position="161"/>
    </location>
</feature>
<organism evidence="10 11">
    <name type="scientific">Lonepinella koalarum</name>
    <dbReference type="NCBI Taxonomy" id="53417"/>
    <lineage>
        <taxon>Bacteria</taxon>
        <taxon>Pseudomonadati</taxon>
        <taxon>Pseudomonadota</taxon>
        <taxon>Gammaproteobacteria</taxon>
        <taxon>Pasteurellales</taxon>
        <taxon>Pasteurellaceae</taxon>
        <taxon>Lonepinella</taxon>
    </lineage>
</organism>
<evidence type="ECO:0000313" key="10">
    <source>
        <dbReference type="EMBL" id="TCK71069.1"/>
    </source>
</evidence>
<accession>A0A4R1L4C9</accession>
<dbReference type="PROSITE" id="PS50850">
    <property type="entry name" value="MFS"/>
    <property type="match status" value="1"/>
</dbReference>
<feature type="domain" description="Major facilitator superfamily (MFS) profile" evidence="9">
    <location>
        <begin position="1"/>
        <end position="389"/>
    </location>
</feature>
<evidence type="ECO:0000313" key="11">
    <source>
        <dbReference type="Proteomes" id="UP000295496"/>
    </source>
</evidence>
<keyword evidence="3" id="KW-0813">Transport</keyword>
<dbReference type="PANTHER" id="PTHR43271:SF2">
    <property type="entry name" value="BLL2771 PROTEIN"/>
    <property type="match status" value="1"/>
</dbReference>
<dbReference type="GO" id="GO:0005886">
    <property type="term" value="C:plasma membrane"/>
    <property type="evidence" value="ECO:0007669"/>
    <property type="project" value="UniProtKB-SubCell"/>
</dbReference>
<dbReference type="CDD" id="cd17324">
    <property type="entry name" value="MFS_NepI_like"/>
    <property type="match status" value="1"/>
</dbReference>
<dbReference type="AlphaFoldDB" id="A0A4R1L4C9"/>
<keyword evidence="6 8" id="KW-1133">Transmembrane helix</keyword>
<protein>
    <submittedName>
        <fullName evidence="10">Putative MFS family arabinose efflux permease</fullName>
    </submittedName>
</protein>
<evidence type="ECO:0000259" key="9">
    <source>
        <dbReference type="PROSITE" id="PS50850"/>
    </source>
</evidence>
<feature type="transmembrane region" description="Helical" evidence="8">
    <location>
        <begin position="107"/>
        <end position="124"/>
    </location>
</feature>
<comment type="caution">
    <text evidence="10">The sequence shown here is derived from an EMBL/GenBank/DDBJ whole genome shotgun (WGS) entry which is preliminary data.</text>
</comment>
<keyword evidence="7 8" id="KW-0472">Membrane</keyword>
<proteinExistence type="inferred from homology"/>
<feature type="transmembrane region" description="Helical" evidence="8">
    <location>
        <begin position="46"/>
        <end position="66"/>
    </location>
</feature>
<keyword evidence="4" id="KW-1003">Cell membrane</keyword>
<feature type="transmembrane region" description="Helical" evidence="8">
    <location>
        <begin position="167"/>
        <end position="192"/>
    </location>
</feature>
<feature type="transmembrane region" description="Helical" evidence="8">
    <location>
        <begin position="78"/>
        <end position="95"/>
    </location>
</feature>
<dbReference type="RefSeq" id="WP_132299523.1">
    <property type="nucleotide sequence ID" value="NZ_CP170642.1"/>
</dbReference>
<dbReference type="InterPro" id="IPR036259">
    <property type="entry name" value="MFS_trans_sf"/>
</dbReference>
<feature type="transmembrane region" description="Helical" evidence="8">
    <location>
        <begin position="366"/>
        <end position="385"/>
    </location>
</feature>
<feature type="transmembrane region" description="Helical" evidence="8">
    <location>
        <begin position="299"/>
        <end position="316"/>
    </location>
</feature>
<keyword evidence="11" id="KW-1185">Reference proteome</keyword>
<evidence type="ECO:0000256" key="5">
    <source>
        <dbReference type="ARBA" id="ARBA00022692"/>
    </source>
</evidence>
<evidence type="ECO:0000256" key="4">
    <source>
        <dbReference type="ARBA" id="ARBA00022475"/>
    </source>
</evidence>
<dbReference type="PANTHER" id="PTHR43271">
    <property type="entry name" value="BLL2771 PROTEIN"/>
    <property type="match status" value="1"/>
</dbReference>
<name>A0A4R1L4C9_9PAST</name>
<dbReference type="EMBL" id="SMGJ01000001">
    <property type="protein sequence ID" value="TCK71069.1"/>
    <property type="molecule type" value="Genomic_DNA"/>
</dbReference>
<dbReference type="Pfam" id="PF07690">
    <property type="entry name" value="MFS_1"/>
    <property type="match status" value="1"/>
</dbReference>
<evidence type="ECO:0000256" key="7">
    <source>
        <dbReference type="ARBA" id="ARBA00023136"/>
    </source>
</evidence>
<comment type="subcellular location">
    <subcellularLocation>
        <location evidence="1">Cell membrane</location>
        <topology evidence="1">Multi-pass membrane protein</topology>
    </subcellularLocation>
</comment>
<dbReference type="Gene3D" id="1.20.1250.20">
    <property type="entry name" value="MFS general substrate transporter like domains"/>
    <property type="match status" value="1"/>
</dbReference>
<dbReference type="GO" id="GO:0022857">
    <property type="term" value="F:transmembrane transporter activity"/>
    <property type="evidence" value="ECO:0007669"/>
    <property type="project" value="InterPro"/>
</dbReference>
<dbReference type="InterPro" id="IPR020846">
    <property type="entry name" value="MFS_dom"/>
</dbReference>
<dbReference type="Proteomes" id="UP000295496">
    <property type="component" value="Unassembled WGS sequence"/>
</dbReference>
<evidence type="ECO:0000256" key="1">
    <source>
        <dbReference type="ARBA" id="ARBA00004651"/>
    </source>
</evidence>
<feature type="transmembrane region" description="Helical" evidence="8">
    <location>
        <begin position="213"/>
        <end position="237"/>
    </location>
</feature>
<gene>
    <name evidence="10" type="ORF">EV692_0122</name>
</gene>
<evidence type="ECO:0000256" key="8">
    <source>
        <dbReference type="SAM" id="Phobius"/>
    </source>
</evidence>
<evidence type="ECO:0000256" key="6">
    <source>
        <dbReference type="ARBA" id="ARBA00022989"/>
    </source>
</evidence>